<keyword evidence="3" id="KW-1185">Reference proteome</keyword>
<dbReference type="PANTHER" id="PTHR43031">
    <property type="entry name" value="FAD-DEPENDENT OXIDOREDUCTASE"/>
    <property type="match status" value="1"/>
</dbReference>
<dbReference type="Gene3D" id="3.40.250.10">
    <property type="entry name" value="Rhodanese-like domain"/>
    <property type="match status" value="1"/>
</dbReference>
<dbReference type="OrthoDB" id="9808735at2"/>
<evidence type="ECO:0000313" key="2">
    <source>
        <dbReference type="EMBL" id="ALJ04250.1"/>
    </source>
</evidence>
<reference evidence="2 3" key="1">
    <citation type="submission" date="2015-10" db="EMBL/GenBank/DDBJ databases">
        <authorList>
            <person name="Gilbert D.G."/>
        </authorList>
    </citation>
    <scope>NUCLEOTIDE SEQUENCE [LARGE SCALE GENOMIC DNA]</scope>
    <source>
        <strain evidence="3">HZ-22</strain>
    </source>
</reference>
<dbReference type="AlphaFoldDB" id="A0A0P0D0I6"/>
<gene>
    <name evidence="2" type="ORF">APS56_03440</name>
</gene>
<organism evidence="2 3">
    <name type="scientific">Pseudalgibacter alginicilyticus</name>
    <dbReference type="NCBI Taxonomy" id="1736674"/>
    <lineage>
        <taxon>Bacteria</taxon>
        <taxon>Pseudomonadati</taxon>
        <taxon>Bacteroidota</taxon>
        <taxon>Flavobacteriia</taxon>
        <taxon>Flavobacteriales</taxon>
        <taxon>Flavobacteriaceae</taxon>
        <taxon>Pseudalgibacter</taxon>
    </lineage>
</organism>
<protein>
    <submittedName>
        <fullName evidence="2">Rhodanese</fullName>
    </submittedName>
</protein>
<dbReference type="SMART" id="SM00450">
    <property type="entry name" value="RHOD"/>
    <property type="match status" value="1"/>
</dbReference>
<dbReference type="InterPro" id="IPR050229">
    <property type="entry name" value="GlpE_sulfurtransferase"/>
</dbReference>
<accession>A0A0P0D0I6</accession>
<proteinExistence type="predicted"/>
<dbReference type="InterPro" id="IPR036873">
    <property type="entry name" value="Rhodanese-like_dom_sf"/>
</dbReference>
<sequence length="114" mass="13023">MSIFTTLFGVKAIQNSAIEILNPKEYKSQIENKKVQLIDVRTSGEFKTGHIKNAKNIDLFSKNFADEFNKLNKEEVLYIYCRSGARSKQASNKLVAMGFKKIYDLKGGILNYKH</sequence>
<evidence type="ECO:0000313" key="3">
    <source>
        <dbReference type="Proteomes" id="UP000057981"/>
    </source>
</evidence>
<evidence type="ECO:0000259" key="1">
    <source>
        <dbReference type="PROSITE" id="PS50206"/>
    </source>
</evidence>
<dbReference type="InterPro" id="IPR001763">
    <property type="entry name" value="Rhodanese-like_dom"/>
</dbReference>
<dbReference type="Proteomes" id="UP000057981">
    <property type="component" value="Chromosome"/>
</dbReference>
<dbReference type="PATRIC" id="fig|1736674.3.peg.710"/>
<dbReference type="SUPFAM" id="SSF52821">
    <property type="entry name" value="Rhodanese/Cell cycle control phosphatase"/>
    <property type="match status" value="1"/>
</dbReference>
<dbReference type="STRING" id="1736674.APS56_03440"/>
<dbReference type="EMBL" id="CP012898">
    <property type="protein sequence ID" value="ALJ04250.1"/>
    <property type="molecule type" value="Genomic_DNA"/>
</dbReference>
<name>A0A0P0D0I6_9FLAO</name>
<dbReference type="PANTHER" id="PTHR43031:SF1">
    <property type="entry name" value="PYRIDINE NUCLEOTIDE-DISULPHIDE OXIDOREDUCTASE"/>
    <property type="match status" value="1"/>
</dbReference>
<dbReference type="KEGG" id="ahz:APS56_03440"/>
<dbReference type="Pfam" id="PF00581">
    <property type="entry name" value="Rhodanese"/>
    <property type="match status" value="1"/>
</dbReference>
<feature type="domain" description="Rhodanese" evidence="1">
    <location>
        <begin position="31"/>
        <end position="113"/>
    </location>
</feature>
<dbReference type="PROSITE" id="PS50206">
    <property type="entry name" value="RHODANESE_3"/>
    <property type="match status" value="1"/>
</dbReference>
<dbReference type="CDD" id="cd00158">
    <property type="entry name" value="RHOD"/>
    <property type="match status" value="1"/>
</dbReference>